<dbReference type="EMBL" id="OZ020114">
    <property type="protein sequence ID" value="CAK9267189.1"/>
    <property type="molecule type" value="Genomic_DNA"/>
</dbReference>
<reference evidence="1" key="1">
    <citation type="submission" date="2024-02" db="EMBL/GenBank/DDBJ databases">
        <authorList>
            <consortium name="ELIXIR-Norway"/>
            <consortium name="Elixir Norway"/>
        </authorList>
    </citation>
    <scope>NUCLEOTIDE SEQUENCE</scope>
</reference>
<keyword evidence="2" id="KW-1185">Reference proteome</keyword>
<gene>
    <name evidence="1" type="ORF">CSSPJE1EN1_LOCUS12667</name>
</gene>
<name>A0ABP0WK44_9BRYO</name>
<evidence type="ECO:0000313" key="1">
    <source>
        <dbReference type="EMBL" id="CAK9267189.1"/>
    </source>
</evidence>
<accession>A0ABP0WK44</accession>
<evidence type="ECO:0000313" key="2">
    <source>
        <dbReference type="Proteomes" id="UP001497444"/>
    </source>
</evidence>
<dbReference type="Proteomes" id="UP001497444">
    <property type="component" value="Chromosome 19"/>
</dbReference>
<organism evidence="1 2">
    <name type="scientific">Sphagnum jensenii</name>
    <dbReference type="NCBI Taxonomy" id="128206"/>
    <lineage>
        <taxon>Eukaryota</taxon>
        <taxon>Viridiplantae</taxon>
        <taxon>Streptophyta</taxon>
        <taxon>Embryophyta</taxon>
        <taxon>Bryophyta</taxon>
        <taxon>Sphagnophytina</taxon>
        <taxon>Sphagnopsida</taxon>
        <taxon>Sphagnales</taxon>
        <taxon>Sphagnaceae</taxon>
        <taxon>Sphagnum</taxon>
    </lineage>
</organism>
<protein>
    <submittedName>
        <fullName evidence="1">Uncharacterized protein</fullName>
    </submittedName>
</protein>
<sequence>MIDGQGLIIELLSSSPAPDLYAGGKAAALALQQACLLLFEGLVMFMLLYQQKCDRGLFSCNDDVTYRSVCPSVEETLMCGGHSDVAISARSGKDKRLAMTWNSYLLCTLCVQEWKCAAMEVFWLLPLNSTQQNVTGSVLSHVLYIIVCGSMNRVIEELIAMWERATKVDILGIHTEHLMSIERLIGDKVSNEQGDQDLVGYDLPK</sequence>
<proteinExistence type="predicted"/>